<protein>
    <submittedName>
        <fullName evidence="7">Zinc finger CCCH domain-containing 48</fullName>
    </submittedName>
</protein>
<dbReference type="Gene3D" id="4.10.1000.10">
    <property type="entry name" value="Zinc finger, CCCH-type"/>
    <property type="match status" value="1"/>
</dbReference>
<evidence type="ECO:0000256" key="5">
    <source>
        <dbReference type="PROSITE-ProRule" id="PRU00723"/>
    </source>
</evidence>
<dbReference type="Proteomes" id="UP000594638">
    <property type="component" value="Unassembled WGS sequence"/>
</dbReference>
<dbReference type="InterPro" id="IPR036322">
    <property type="entry name" value="WD40_repeat_dom_sf"/>
</dbReference>
<keyword evidence="2 5" id="KW-0863">Zinc-finger</keyword>
<dbReference type="Pfam" id="PF18044">
    <property type="entry name" value="zf-CCCH_4"/>
    <property type="match status" value="1"/>
</dbReference>
<gene>
    <name evidence="7" type="ORF">OLEA9_A016375</name>
</gene>
<evidence type="ECO:0000256" key="4">
    <source>
        <dbReference type="PROSITE-ProRule" id="PRU00221"/>
    </source>
</evidence>
<reference evidence="7 8" key="1">
    <citation type="submission" date="2019-12" db="EMBL/GenBank/DDBJ databases">
        <authorList>
            <person name="Alioto T."/>
            <person name="Alioto T."/>
            <person name="Gomez Garrido J."/>
        </authorList>
    </citation>
    <scope>NUCLEOTIDE SEQUENCE [LARGE SCALE GENOMIC DNA]</scope>
</reference>
<dbReference type="EMBL" id="CACTIH010005589">
    <property type="protein sequence ID" value="CAA2998318.1"/>
    <property type="molecule type" value="Genomic_DNA"/>
</dbReference>
<comment type="caution">
    <text evidence="7">The sequence shown here is derived from an EMBL/GenBank/DDBJ whole genome shotgun (WGS) entry which is preliminary data.</text>
</comment>
<dbReference type="InterPro" id="IPR001680">
    <property type="entry name" value="WD40_rpt"/>
</dbReference>
<keyword evidence="1 5" id="KW-0479">Metal-binding</keyword>
<feature type="zinc finger region" description="C3H1-type" evidence="5">
    <location>
        <begin position="31"/>
        <end position="58"/>
    </location>
</feature>
<keyword evidence="8" id="KW-1185">Reference proteome</keyword>
<proteinExistence type="predicted"/>
<evidence type="ECO:0000256" key="2">
    <source>
        <dbReference type="ARBA" id="ARBA00022771"/>
    </source>
</evidence>
<keyword evidence="4" id="KW-0853">WD repeat</keyword>
<evidence type="ECO:0000256" key="3">
    <source>
        <dbReference type="ARBA" id="ARBA00022833"/>
    </source>
</evidence>
<dbReference type="InterPro" id="IPR036855">
    <property type="entry name" value="Znf_CCCH_sf"/>
</dbReference>
<feature type="domain" description="C3H1-type" evidence="6">
    <location>
        <begin position="31"/>
        <end position="58"/>
    </location>
</feature>
<dbReference type="InterPro" id="IPR041367">
    <property type="entry name" value="Znf-CCCH_4"/>
</dbReference>
<evidence type="ECO:0000313" key="7">
    <source>
        <dbReference type="EMBL" id="CAA2998318.1"/>
    </source>
</evidence>
<dbReference type="PANTHER" id="PTHR44489">
    <property type="match status" value="1"/>
</dbReference>
<dbReference type="PROSITE" id="PS50294">
    <property type="entry name" value="WD_REPEATS_REGION"/>
    <property type="match status" value="1"/>
</dbReference>
<dbReference type="PROSITE" id="PS50082">
    <property type="entry name" value="WD_REPEATS_2"/>
    <property type="match status" value="1"/>
</dbReference>
<dbReference type="InterPro" id="IPR044715">
    <property type="entry name" value="WDR86-like"/>
</dbReference>
<dbReference type="GO" id="GO:0008270">
    <property type="term" value="F:zinc ion binding"/>
    <property type="evidence" value="ECO:0007669"/>
    <property type="project" value="UniProtKB-KW"/>
</dbReference>
<dbReference type="InterPro" id="IPR000571">
    <property type="entry name" value="Znf_CCCH"/>
</dbReference>
<dbReference type="SUPFAM" id="SSF90229">
    <property type="entry name" value="CCCH zinc finger"/>
    <property type="match status" value="1"/>
</dbReference>
<dbReference type="SUPFAM" id="SSF50978">
    <property type="entry name" value="WD40 repeat-like"/>
    <property type="match status" value="1"/>
</dbReference>
<dbReference type="AlphaFoldDB" id="A0A8S0SYM0"/>
<dbReference type="PANTHER" id="PTHR44489:SF1">
    <property type="entry name" value="ZINC FINGER CCCH DOMAIN-CONTAINING PROTEIN 63"/>
    <property type="match status" value="1"/>
</dbReference>
<accession>A0A8S0SYM0</accession>
<evidence type="ECO:0000259" key="6">
    <source>
        <dbReference type="PROSITE" id="PS50103"/>
    </source>
</evidence>
<dbReference type="SMART" id="SM00356">
    <property type="entry name" value="ZnF_C3H1"/>
    <property type="match status" value="1"/>
</dbReference>
<feature type="repeat" description="WD" evidence="4">
    <location>
        <begin position="69"/>
        <end position="110"/>
    </location>
</feature>
<dbReference type="PROSITE" id="PS50103">
    <property type="entry name" value="ZF_C3H1"/>
    <property type="match status" value="1"/>
</dbReference>
<organism evidence="7 8">
    <name type="scientific">Olea europaea subsp. europaea</name>
    <dbReference type="NCBI Taxonomy" id="158383"/>
    <lineage>
        <taxon>Eukaryota</taxon>
        <taxon>Viridiplantae</taxon>
        <taxon>Streptophyta</taxon>
        <taxon>Embryophyta</taxon>
        <taxon>Tracheophyta</taxon>
        <taxon>Spermatophyta</taxon>
        <taxon>Magnoliopsida</taxon>
        <taxon>eudicotyledons</taxon>
        <taxon>Gunneridae</taxon>
        <taxon>Pentapetalae</taxon>
        <taxon>asterids</taxon>
        <taxon>lamiids</taxon>
        <taxon>Lamiales</taxon>
        <taxon>Oleaceae</taxon>
        <taxon>Oleeae</taxon>
        <taxon>Olea</taxon>
    </lineage>
</organism>
<dbReference type="OrthoDB" id="1718087at2759"/>
<dbReference type="Gramene" id="OE9A016375T1">
    <property type="protein sequence ID" value="OE9A016375C1"/>
    <property type="gene ID" value="OE9A016375"/>
</dbReference>
<sequence>MPWSQNSYFNNTWGRVQGQGSGGNNSNMVVKKMEKLCNHWLQGNCKFGDNCKYLHQWSTGDCFSLLTPLEGHQQVVTGIALPMGLDKLYMGSQDESARIWDCQPGQVVGVVNVGGADGTMLAWKFNVATNCFEPAASLRVTLLLLLP</sequence>
<keyword evidence="3 5" id="KW-0862">Zinc</keyword>
<evidence type="ECO:0000256" key="1">
    <source>
        <dbReference type="ARBA" id="ARBA00022723"/>
    </source>
</evidence>
<evidence type="ECO:0000313" key="8">
    <source>
        <dbReference type="Proteomes" id="UP000594638"/>
    </source>
</evidence>
<name>A0A8S0SYM0_OLEEU</name>